<dbReference type="Pfam" id="PF01202">
    <property type="entry name" value="SKI"/>
    <property type="match status" value="1"/>
</dbReference>
<reference evidence="20 21" key="1">
    <citation type="journal article" date="2017" name="BMC Genomics">
        <title>Comparative genomic and phylogenomic analyses of the Bifidobacteriaceae family.</title>
        <authorList>
            <person name="Lugli G.A."/>
            <person name="Milani C."/>
            <person name="Turroni F."/>
            <person name="Duranti S."/>
            <person name="Mancabelli L."/>
            <person name="Mangifesta M."/>
            <person name="Ferrario C."/>
            <person name="Modesto M."/>
            <person name="Mattarelli P."/>
            <person name="Jiri K."/>
            <person name="van Sinderen D."/>
            <person name="Ventura M."/>
        </authorList>
    </citation>
    <scope>NUCLEOTIDE SEQUENCE [LARGE SCALE GENOMIC DNA]</scope>
    <source>
        <strain evidence="20 21">DSM 24744</strain>
    </source>
</reference>
<dbReference type="PRINTS" id="PR01100">
    <property type="entry name" value="SHIKIMTKNASE"/>
</dbReference>
<evidence type="ECO:0000313" key="20">
    <source>
        <dbReference type="EMBL" id="OZG49462.1"/>
    </source>
</evidence>
<comment type="caution">
    <text evidence="20">The sequence shown here is derived from an EMBL/GenBank/DDBJ whole genome shotgun (WGS) entry which is preliminary data.</text>
</comment>
<comment type="caution">
    <text evidence="16">Lacks conserved residue(s) required for the propagation of feature annotation.</text>
</comment>
<dbReference type="HAMAP" id="MF_00109">
    <property type="entry name" value="Shikimate_kinase"/>
    <property type="match status" value="1"/>
</dbReference>
<gene>
    <name evidence="15" type="primary">aroK</name>
    <name evidence="16" type="synonym">aroB</name>
    <name evidence="20" type="ORF">PSSU_1286</name>
</gene>
<dbReference type="PANTHER" id="PTHR43622">
    <property type="entry name" value="3-DEHYDROQUINATE SYNTHASE"/>
    <property type="match status" value="1"/>
</dbReference>
<dbReference type="Pfam" id="PF24621">
    <property type="entry name" value="DHQS_C"/>
    <property type="match status" value="1"/>
</dbReference>
<dbReference type="CDD" id="cd00464">
    <property type="entry name" value="SK"/>
    <property type="match status" value="1"/>
</dbReference>
<accession>A0A261ERH9</accession>
<evidence type="ECO:0000256" key="8">
    <source>
        <dbReference type="ARBA" id="ARBA00022741"/>
    </source>
</evidence>
<feature type="domain" description="3-dehydroquinate synthase N-terminal" evidence="18">
    <location>
        <begin position="313"/>
        <end position="424"/>
    </location>
</feature>
<dbReference type="GO" id="GO:0008652">
    <property type="term" value="P:amino acid biosynthetic process"/>
    <property type="evidence" value="ECO:0007669"/>
    <property type="project" value="UniProtKB-KW"/>
</dbReference>
<protein>
    <recommendedName>
        <fullName evidence="15 16">Multifunctional fusion protein</fullName>
    </recommendedName>
    <domain>
        <recommendedName>
            <fullName evidence="15">Shikimate kinase</fullName>
            <shortName evidence="15">SK</shortName>
            <ecNumber evidence="15">2.7.1.71</ecNumber>
        </recommendedName>
    </domain>
    <domain>
        <recommendedName>
            <fullName evidence="16">3-dehydroquinate synthase</fullName>
            <shortName evidence="16">DHQS</shortName>
            <ecNumber evidence="16">4.2.3.4</ecNumber>
        </recommendedName>
    </domain>
</protein>
<keyword evidence="7 16" id="KW-0479">Metal-binding</keyword>
<dbReference type="InterPro" id="IPR050071">
    <property type="entry name" value="Dehydroquinate_synthase"/>
</dbReference>
<keyword evidence="21" id="KW-1185">Reference proteome</keyword>
<dbReference type="GO" id="GO:0000287">
    <property type="term" value="F:magnesium ion binding"/>
    <property type="evidence" value="ECO:0007669"/>
    <property type="project" value="UniProtKB-UniRule"/>
</dbReference>
<dbReference type="InterPro" id="IPR000623">
    <property type="entry name" value="Shikimate_kinase/TSH1"/>
</dbReference>
<dbReference type="UniPathway" id="UPA00053">
    <property type="reaction ID" value="UER00085"/>
</dbReference>
<dbReference type="NCBIfam" id="TIGR01357">
    <property type="entry name" value="aroB"/>
    <property type="match status" value="1"/>
</dbReference>
<keyword evidence="15" id="KW-0808">Transferase</keyword>
<dbReference type="EC" id="2.7.1.71" evidence="15"/>
<evidence type="ECO:0000313" key="21">
    <source>
        <dbReference type="Proteomes" id="UP000216454"/>
    </source>
</evidence>
<keyword evidence="15" id="KW-0418">Kinase</keyword>
<keyword evidence="10 16" id="KW-0520">NAD</keyword>
<comment type="subcellular location">
    <subcellularLocation>
        <location evidence="16">Cytoplasm</location>
    </subcellularLocation>
</comment>
<dbReference type="InterPro" id="IPR031322">
    <property type="entry name" value="Shikimate/glucono_kinase"/>
</dbReference>
<feature type="binding site" evidence="15">
    <location>
        <position position="156"/>
    </location>
    <ligand>
        <name>substrate</name>
    </ligand>
</feature>
<keyword evidence="13" id="KW-0511">Multifunctional enzyme</keyword>
<keyword evidence="5 16" id="KW-0963">Cytoplasm</keyword>
<evidence type="ECO:0000256" key="2">
    <source>
        <dbReference type="ARBA" id="ARBA00001911"/>
    </source>
</evidence>
<dbReference type="PANTHER" id="PTHR43622:SF7">
    <property type="entry name" value="3-DEHYDROQUINATE SYNTHASE, CHLOROPLASTIC"/>
    <property type="match status" value="1"/>
</dbReference>
<dbReference type="GO" id="GO:0009073">
    <property type="term" value="P:aromatic amino acid family biosynthetic process"/>
    <property type="evidence" value="ECO:0007669"/>
    <property type="project" value="UniProtKB-KW"/>
</dbReference>
<evidence type="ECO:0000256" key="6">
    <source>
        <dbReference type="ARBA" id="ARBA00022605"/>
    </source>
</evidence>
<feature type="binding site" evidence="16">
    <location>
        <begin position="375"/>
        <end position="376"/>
    </location>
    <ligand>
        <name>NAD(+)</name>
        <dbReference type="ChEBI" id="CHEBI:57540"/>
    </ligand>
</feature>
<evidence type="ECO:0000256" key="16">
    <source>
        <dbReference type="HAMAP-Rule" id="MF_00110"/>
    </source>
</evidence>
<feature type="binding site" evidence="15">
    <location>
        <position position="134"/>
    </location>
    <ligand>
        <name>substrate</name>
    </ligand>
</feature>
<evidence type="ECO:0000256" key="7">
    <source>
        <dbReference type="ARBA" id="ARBA00022723"/>
    </source>
</evidence>
<dbReference type="EMBL" id="MWWQ01000014">
    <property type="protein sequence ID" value="OZG49462.1"/>
    <property type="molecule type" value="Genomic_DNA"/>
</dbReference>
<evidence type="ECO:0000256" key="9">
    <source>
        <dbReference type="ARBA" id="ARBA00022833"/>
    </source>
</evidence>
<feature type="binding site" evidence="16">
    <location>
        <position position="388"/>
    </location>
    <ligand>
        <name>NAD(+)</name>
        <dbReference type="ChEBI" id="CHEBI:57540"/>
    </ligand>
</feature>
<evidence type="ECO:0000256" key="15">
    <source>
        <dbReference type="HAMAP-Rule" id="MF_00109"/>
    </source>
</evidence>
<dbReference type="AlphaFoldDB" id="A0A261ERH9"/>
<keyword evidence="6 16" id="KW-0028">Amino-acid biosynthesis</keyword>
<name>A0A261ERH9_9BIFI</name>
<evidence type="ECO:0000256" key="3">
    <source>
        <dbReference type="ARBA" id="ARBA00004661"/>
    </source>
</evidence>
<evidence type="ECO:0000259" key="18">
    <source>
        <dbReference type="Pfam" id="PF01761"/>
    </source>
</evidence>
<dbReference type="FunFam" id="3.40.50.1970:FF:000012">
    <property type="entry name" value="3-dehydroquinate synthase"/>
    <property type="match status" value="1"/>
</dbReference>
<dbReference type="CDD" id="cd08195">
    <property type="entry name" value="DHQS"/>
    <property type="match status" value="1"/>
</dbReference>
<feature type="binding site" evidence="16">
    <location>
        <position position="501"/>
    </location>
    <ligand>
        <name>Zn(2+)</name>
        <dbReference type="ChEBI" id="CHEBI:29105"/>
    </ligand>
</feature>
<evidence type="ECO:0000256" key="17">
    <source>
        <dbReference type="SAM" id="MobiDB-lite"/>
    </source>
</evidence>
<feature type="binding site" evidence="15">
    <location>
        <position position="92"/>
    </location>
    <ligand>
        <name>Mg(2+)</name>
        <dbReference type="ChEBI" id="CHEBI:18420"/>
    </ligand>
</feature>
<feature type="binding site" evidence="16">
    <location>
        <begin position="351"/>
        <end position="355"/>
    </location>
    <ligand>
        <name>NAD(+)</name>
        <dbReference type="ChEBI" id="CHEBI:57540"/>
    </ligand>
</feature>
<feature type="domain" description="3-dehydroquinate synthase C-terminal" evidence="19">
    <location>
        <begin position="427"/>
        <end position="577"/>
    </location>
</feature>
<feature type="binding site" evidence="16">
    <location>
        <position position="517"/>
    </location>
    <ligand>
        <name>Zn(2+)</name>
        <dbReference type="ChEBI" id="CHEBI:29105"/>
    </ligand>
</feature>
<keyword evidence="11 16" id="KW-0057">Aromatic amino acid biosynthesis</keyword>
<dbReference type="Gene3D" id="1.20.1090.10">
    <property type="entry name" value="Dehydroquinate synthase-like - alpha domain"/>
    <property type="match status" value="1"/>
</dbReference>
<feature type="binding site" evidence="15">
    <location>
        <position position="110"/>
    </location>
    <ligand>
        <name>substrate</name>
    </ligand>
</feature>
<dbReference type="EC" id="4.2.3.4" evidence="16"/>
<dbReference type="HAMAP" id="MF_00110">
    <property type="entry name" value="DHQ_synthase"/>
    <property type="match status" value="1"/>
</dbReference>
<dbReference type="GO" id="GO:0005524">
    <property type="term" value="F:ATP binding"/>
    <property type="evidence" value="ECO:0007669"/>
    <property type="project" value="UniProtKB-UniRule"/>
</dbReference>
<dbReference type="Proteomes" id="UP000216454">
    <property type="component" value="Unassembled WGS sequence"/>
</dbReference>
<feature type="binding site" evidence="15">
    <location>
        <begin position="88"/>
        <end position="93"/>
    </location>
    <ligand>
        <name>ATP</name>
        <dbReference type="ChEBI" id="CHEBI:30616"/>
    </ligand>
</feature>
<proteinExistence type="inferred from homology"/>
<evidence type="ECO:0000256" key="12">
    <source>
        <dbReference type="ARBA" id="ARBA00023239"/>
    </source>
</evidence>
<dbReference type="Gene3D" id="3.40.50.300">
    <property type="entry name" value="P-loop containing nucleotide triphosphate hydrolases"/>
    <property type="match status" value="1"/>
</dbReference>
<evidence type="ECO:0000256" key="11">
    <source>
        <dbReference type="ARBA" id="ARBA00023141"/>
    </source>
</evidence>
<comment type="cofactor">
    <cofactor evidence="15">
        <name>Mg(2+)</name>
        <dbReference type="ChEBI" id="CHEBI:18420"/>
    </cofactor>
    <text evidence="15">Binds 1 Mg(2+) ion per subunit.</text>
</comment>
<feature type="binding site" evidence="16">
    <location>
        <position position="430"/>
    </location>
    <ligand>
        <name>Zn(2+)</name>
        <dbReference type="ChEBI" id="CHEBI:29105"/>
    </ligand>
</feature>
<feature type="binding site" evidence="16">
    <location>
        <position position="397"/>
    </location>
    <ligand>
        <name>NAD(+)</name>
        <dbReference type="ChEBI" id="CHEBI:57540"/>
    </ligand>
</feature>
<dbReference type="Pfam" id="PF01761">
    <property type="entry name" value="DHQ_synthase"/>
    <property type="match status" value="1"/>
</dbReference>
<dbReference type="InterPro" id="IPR027417">
    <property type="entry name" value="P-loop_NTPase"/>
</dbReference>
<keyword evidence="15" id="KW-0460">Magnesium</keyword>
<dbReference type="SUPFAM" id="SSF56796">
    <property type="entry name" value="Dehydroquinate synthase-like"/>
    <property type="match status" value="1"/>
</dbReference>
<dbReference type="GO" id="GO:0003856">
    <property type="term" value="F:3-dehydroquinate synthase activity"/>
    <property type="evidence" value="ECO:0007669"/>
    <property type="project" value="UniProtKB-UniRule"/>
</dbReference>
<feature type="compositionally biased region" description="Basic residues" evidence="17">
    <location>
        <begin position="1"/>
        <end position="12"/>
    </location>
</feature>
<evidence type="ECO:0000259" key="19">
    <source>
        <dbReference type="Pfam" id="PF24621"/>
    </source>
</evidence>
<keyword evidence="12 16" id="KW-0456">Lyase</keyword>
<feature type="compositionally biased region" description="Low complexity" evidence="17">
    <location>
        <begin position="43"/>
        <end position="57"/>
    </location>
</feature>
<evidence type="ECO:0000256" key="14">
    <source>
        <dbReference type="ARBA" id="ARBA00023285"/>
    </source>
</evidence>
<comment type="cofactor">
    <cofactor evidence="2 16">
        <name>NAD(+)</name>
        <dbReference type="ChEBI" id="CHEBI:57540"/>
    </cofactor>
</comment>
<comment type="function">
    <text evidence="16">Catalyzes the conversion of 3-deoxy-D-arabino-heptulosonate 7-phosphate (DAHP) to dehydroquinate (DHQ).</text>
</comment>
<evidence type="ECO:0000256" key="5">
    <source>
        <dbReference type="ARBA" id="ARBA00022490"/>
    </source>
</evidence>
<dbReference type="InterPro" id="IPR056179">
    <property type="entry name" value="DHQS_C"/>
</dbReference>
<comment type="catalytic activity">
    <reaction evidence="15">
        <text>shikimate + ATP = 3-phosphoshikimate + ADP + H(+)</text>
        <dbReference type="Rhea" id="RHEA:13121"/>
        <dbReference type="ChEBI" id="CHEBI:15378"/>
        <dbReference type="ChEBI" id="CHEBI:30616"/>
        <dbReference type="ChEBI" id="CHEBI:36208"/>
        <dbReference type="ChEBI" id="CHEBI:145989"/>
        <dbReference type="ChEBI" id="CHEBI:456216"/>
        <dbReference type="EC" id="2.7.1.71"/>
    </reaction>
</comment>
<evidence type="ECO:0000256" key="13">
    <source>
        <dbReference type="ARBA" id="ARBA00023268"/>
    </source>
</evidence>
<evidence type="ECO:0000256" key="1">
    <source>
        <dbReference type="ARBA" id="ARBA00001393"/>
    </source>
</evidence>
<dbReference type="SUPFAM" id="SSF52540">
    <property type="entry name" value="P-loop containing nucleoside triphosphate hydrolases"/>
    <property type="match status" value="1"/>
</dbReference>
<feature type="binding site" evidence="15">
    <location>
        <position position="216"/>
    </location>
    <ligand>
        <name>substrate</name>
    </ligand>
</feature>
<comment type="pathway">
    <text evidence="3 16">Metabolic intermediate biosynthesis; chorismate biosynthesis; chorismate from D-erythrose 4-phosphate and phosphoenolpyruvate: step 2/7.</text>
</comment>
<evidence type="ECO:0000256" key="10">
    <source>
        <dbReference type="ARBA" id="ARBA00023027"/>
    </source>
</evidence>
<keyword evidence="9 16" id="KW-0862">Zinc</keyword>
<dbReference type="InterPro" id="IPR016037">
    <property type="entry name" value="DHQ_synth_AroB"/>
</dbReference>
<comment type="pathway">
    <text evidence="15">Metabolic intermediate biosynthesis; chorismate biosynthesis; chorismate from D-erythrose 4-phosphate and phosphoenolpyruvate: step 5/7.</text>
</comment>
<comment type="similarity">
    <text evidence="15">Belongs to the shikimate kinase family.</text>
</comment>
<dbReference type="InterPro" id="IPR030960">
    <property type="entry name" value="DHQS/DOIS_N"/>
</dbReference>
<comment type="function">
    <text evidence="15">Catalyzes the specific phosphorylation of the 3-hydroxyl group of shikimic acid using ATP as a cosubstrate.</text>
</comment>
<comment type="similarity">
    <text evidence="4 16">Belongs to the sugar phosphate cyclases superfamily. Dehydroquinate synthase family.</text>
</comment>
<evidence type="ECO:0000256" key="4">
    <source>
        <dbReference type="ARBA" id="ARBA00005412"/>
    </source>
</evidence>
<comment type="cofactor">
    <cofactor evidence="16">
        <name>Co(2+)</name>
        <dbReference type="ChEBI" id="CHEBI:48828"/>
    </cofactor>
    <cofactor evidence="16">
        <name>Zn(2+)</name>
        <dbReference type="ChEBI" id="CHEBI:29105"/>
    </cofactor>
    <text evidence="16">Binds 1 divalent metal cation per subunit. Can use either Co(2+) or Zn(2+).</text>
</comment>
<feature type="binding site" evidence="16">
    <location>
        <begin position="317"/>
        <end position="322"/>
    </location>
    <ligand>
        <name>NAD(+)</name>
        <dbReference type="ChEBI" id="CHEBI:57540"/>
    </ligand>
</feature>
<keyword evidence="15" id="KW-0067">ATP-binding</keyword>
<dbReference type="GO" id="GO:0009423">
    <property type="term" value="P:chorismate biosynthetic process"/>
    <property type="evidence" value="ECO:0007669"/>
    <property type="project" value="UniProtKB-UniRule"/>
</dbReference>
<organism evidence="20 21">
    <name type="scientific">Pseudoscardovia suis</name>
    <dbReference type="NCBI Taxonomy" id="987063"/>
    <lineage>
        <taxon>Bacteria</taxon>
        <taxon>Bacillati</taxon>
        <taxon>Actinomycetota</taxon>
        <taxon>Actinomycetes</taxon>
        <taxon>Bifidobacteriales</taxon>
        <taxon>Bifidobacteriaceae</taxon>
        <taxon>Pseudoscardovia</taxon>
    </lineage>
</organism>
<keyword evidence="14 16" id="KW-0170">Cobalt</keyword>
<dbReference type="NCBIfam" id="NF010627">
    <property type="entry name" value="PRK14021.1"/>
    <property type="match status" value="1"/>
</dbReference>
<comment type="subunit">
    <text evidence="15">Monomer.</text>
</comment>
<feature type="binding site" evidence="15">
    <location>
        <position position="198"/>
    </location>
    <ligand>
        <name>ATP</name>
        <dbReference type="ChEBI" id="CHEBI:30616"/>
    </ligand>
</feature>
<dbReference type="GO" id="GO:0004765">
    <property type="term" value="F:shikimate kinase activity"/>
    <property type="evidence" value="ECO:0007669"/>
    <property type="project" value="UniProtKB-UniRule"/>
</dbReference>
<feature type="region of interest" description="Disordered" evidence="17">
    <location>
        <begin position="1"/>
        <end position="68"/>
    </location>
</feature>
<dbReference type="Gene3D" id="3.40.50.1970">
    <property type="match status" value="1"/>
</dbReference>
<dbReference type="GO" id="GO:0005737">
    <property type="term" value="C:cytoplasm"/>
    <property type="evidence" value="ECO:0007669"/>
    <property type="project" value="UniProtKB-SubCell"/>
</dbReference>
<keyword evidence="8 16" id="KW-0547">Nucleotide-binding</keyword>
<sequence length="613" mass="67318">MPNHHRPHRRPSRHEDDAPIRHGATKGGSFKGRSHQHRSASHSGFRPSGRGSSQQRSTRSRRDNMPVVNVARLSAPNRPVAVFIGMPGAGKTRIGTEVAHLLGLGFVDSDEQIEKREHESIPSIFATRGEPEFRRIENEVVEDLLGSFEGILSLGGGSPMHEGTRAALERYVQDGGTIVYLRADPEEAMVRSQHGGNRPLLAHDARTRWMNLYKQRDPVYSRIATVIVATRGKTPAKAAKAVMEGMNERIVHVTGSAIEPYDVRIGSGVINHLPQVLGERPVRVALIHTSSVQRHSDKARTILRVAGYEVSDITIPDAEAGKTIEVANNIWRRLGQEGFTRSDAIVGLGGGACTDLAGFVAATWMRGIRYVNCPTSLLAMVDASTGGKTGINTEEGKNLVGSFYTPAGVLADLDALSTLPNDIFVEGLGEVAKSGFIKDPQILTILEEHADELRTFDCTAVSPELMEVISELIERTVTVKAYHVSADLKEKGLREFLNYGHTLGHAIEKTEHFRWRHGQAVAVGMVYAAELSRLTGHIDQQLVDYHRNLLKSLGLRTSWNGASFDDVLALMHRDKKARGNMLRFVILESVGHPIHLDGPDEDALREAFSLINQ</sequence>
<comment type="catalytic activity">
    <reaction evidence="1 16">
        <text>7-phospho-2-dehydro-3-deoxy-D-arabino-heptonate = 3-dehydroquinate + phosphate</text>
        <dbReference type="Rhea" id="RHEA:21968"/>
        <dbReference type="ChEBI" id="CHEBI:32364"/>
        <dbReference type="ChEBI" id="CHEBI:43474"/>
        <dbReference type="ChEBI" id="CHEBI:58394"/>
        <dbReference type="EC" id="4.2.3.4"/>
    </reaction>
</comment>